<keyword evidence="2 5" id="KW-0812">Transmembrane</keyword>
<organism evidence="7 8">
    <name type="scientific">Candidatus Magnetominusculus xianensis</name>
    <dbReference type="NCBI Taxonomy" id="1748249"/>
    <lineage>
        <taxon>Bacteria</taxon>
        <taxon>Pseudomonadati</taxon>
        <taxon>Nitrospirota</taxon>
        <taxon>Nitrospiria</taxon>
        <taxon>Nitrospirales</taxon>
        <taxon>Nitrospiraceae</taxon>
        <taxon>Candidatus Magnetominusculus</taxon>
    </lineage>
</organism>
<evidence type="ECO:0000256" key="5">
    <source>
        <dbReference type="SAM" id="Phobius"/>
    </source>
</evidence>
<dbReference type="EMBL" id="LNQR01000124">
    <property type="protein sequence ID" value="KWT76860.1"/>
    <property type="molecule type" value="Genomic_DNA"/>
</dbReference>
<dbReference type="InterPro" id="IPR050768">
    <property type="entry name" value="UPF0353/GerABKA_families"/>
</dbReference>
<dbReference type="SUPFAM" id="SSF53300">
    <property type="entry name" value="vWA-like"/>
    <property type="match status" value="1"/>
</dbReference>
<keyword evidence="1" id="KW-1003">Cell membrane</keyword>
<evidence type="ECO:0000259" key="6">
    <source>
        <dbReference type="PROSITE" id="PS50234"/>
    </source>
</evidence>
<dbReference type="InterPro" id="IPR033881">
    <property type="entry name" value="vWA_BatA_type"/>
</dbReference>
<dbReference type="RefSeq" id="WP_085053726.1">
    <property type="nucleotide sequence ID" value="NZ_LNQR01000124.1"/>
</dbReference>
<evidence type="ECO:0000256" key="4">
    <source>
        <dbReference type="ARBA" id="ARBA00023136"/>
    </source>
</evidence>
<dbReference type="InterPro" id="IPR036465">
    <property type="entry name" value="vWFA_dom_sf"/>
</dbReference>
<keyword evidence="4 5" id="KW-0472">Membrane</keyword>
<feature type="transmembrane region" description="Helical" evidence="5">
    <location>
        <begin position="67"/>
        <end position="84"/>
    </location>
</feature>
<dbReference type="Gene3D" id="3.40.50.410">
    <property type="entry name" value="von Willebrand factor, type A domain"/>
    <property type="match status" value="1"/>
</dbReference>
<comment type="caution">
    <text evidence="7">The sequence shown here is derived from an EMBL/GenBank/DDBJ whole genome shotgun (WGS) entry which is preliminary data.</text>
</comment>
<evidence type="ECO:0000256" key="3">
    <source>
        <dbReference type="ARBA" id="ARBA00022989"/>
    </source>
</evidence>
<evidence type="ECO:0000256" key="1">
    <source>
        <dbReference type="ARBA" id="ARBA00022475"/>
    </source>
</evidence>
<keyword evidence="3 5" id="KW-1133">Transmembrane helix</keyword>
<dbReference type="PANTHER" id="PTHR22550:SF5">
    <property type="entry name" value="LEUCINE ZIPPER PROTEIN 4"/>
    <property type="match status" value="1"/>
</dbReference>
<dbReference type="Proteomes" id="UP000060487">
    <property type="component" value="Unassembled WGS sequence"/>
</dbReference>
<protein>
    <submittedName>
        <fullName evidence="7">Aerotolerance regulator BatA</fullName>
    </submittedName>
</protein>
<dbReference type="CDD" id="cd01467">
    <property type="entry name" value="vWA_BatA_type"/>
    <property type="match status" value="1"/>
</dbReference>
<evidence type="ECO:0000256" key="2">
    <source>
        <dbReference type="ARBA" id="ARBA00022692"/>
    </source>
</evidence>
<feature type="domain" description="VWFA" evidence="6">
    <location>
        <begin position="101"/>
        <end position="299"/>
    </location>
</feature>
<proteinExistence type="predicted"/>
<feature type="transmembrane region" description="Helical" evidence="5">
    <location>
        <begin position="15"/>
        <end position="37"/>
    </location>
</feature>
<evidence type="ECO:0000313" key="7">
    <source>
        <dbReference type="EMBL" id="KWT76860.1"/>
    </source>
</evidence>
<keyword evidence="8" id="KW-1185">Reference proteome</keyword>
<name>A0ABR5SBE7_9BACT</name>
<gene>
    <name evidence="7" type="ORF">ASN18_3126</name>
</gene>
<dbReference type="PROSITE" id="PS50234">
    <property type="entry name" value="VWFA"/>
    <property type="match status" value="1"/>
</dbReference>
<dbReference type="PANTHER" id="PTHR22550">
    <property type="entry name" value="SPORE GERMINATION PROTEIN"/>
    <property type="match status" value="1"/>
</dbReference>
<dbReference type="InterPro" id="IPR002035">
    <property type="entry name" value="VWF_A"/>
</dbReference>
<evidence type="ECO:0000313" key="8">
    <source>
        <dbReference type="Proteomes" id="UP000060487"/>
    </source>
</evidence>
<accession>A0ABR5SBE7</accession>
<dbReference type="SMART" id="SM00327">
    <property type="entry name" value="VWA"/>
    <property type="match status" value="1"/>
</dbReference>
<reference evidence="7 8" key="1">
    <citation type="submission" date="2015-11" db="EMBL/GenBank/DDBJ databases">
        <authorList>
            <person name="Lin W."/>
        </authorList>
    </citation>
    <scope>NUCLEOTIDE SEQUENCE [LARGE SCALE GENOMIC DNA]</scope>
    <source>
        <strain evidence="7 8">HCH-1</strain>
    </source>
</reference>
<dbReference type="Pfam" id="PF00092">
    <property type="entry name" value="VWA"/>
    <property type="match status" value="1"/>
</dbReference>
<sequence>MLDYIRGLPLLDGAFLFYDPLVLLLIPIVLGLFALRLRNTSIPALRFSTSELLAGIPATFRAAASKYVVILRILAVVLVVIALARPQKRLEETTVETKGIDIALAVDLSTSMFAEDFSYKGKRQNRLDAVKEVVRDFIKNRHGDRIAMVAFAGRAYTASPLTTDYNYLLENLKRIYIGMLEDGTAIGNGLAAALNRIKDTKASSKVVILLTDGRNNIGTISPMTAAEAARALNIRVYTIGAGSKGPAPYPVKDVFGNTVYQEVEIDVDDNTLTDIAVLTGGQYFRATDFDSLKKIYAEIDKLEKTQFEEKRFFEYTEYFHYFLNAALVLLLLEAGLRTTVLRRIP</sequence>